<feature type="transmembrane region" description="Helical" evidence="7">
    <location>
        <begin position="93"/>
        <end position="113"/>
    </location>
</feature>
<feature type="transmembrane region" description="Helical" evidence="7">
    <location>
        <begin position="134"/>
        <end position="154"/>
    </location>
</feature>
<evidence type="ECO:0000313" key="9">
    <source>
        <dbReference type="EMBL" id="CAH3134871.1"/>
    </source>
</evidence>
<feature type="transmembrane region" description="Helical" evidence="7">
    <location>
        <begin position="222"/>
        <end position="242"/>
    </location>
</feature>
<protein>
    <recommendedName>
        <fullName evidence="8">G-protein coupled receptors family 1 profile domain-containing protein</fullName>
    </recommendedName>
</protein>
<keyword evidence="4 7" id="KW-1133">Transmembrane helix</keyword>
<evidence type="ECO:0000256" key="6">
    <source>
        <dbReference type="RuleBase" id="RU000688"/>
    </source>
</evidence>
<dbReference type="GO" id="GO:0005886">
    <property type="term" value="C:plasma membrane"/>
    <property type="evidence" value="ECO:0007669"/>
    <property type="project" value="UniProtKB-SubCell"/>
</dbReference>
<feature type="transmembrane region" description="Helical" evidence="7">
    <location>
        <begin position="12"/>
        <end position="36"/>
    </location>
</feature>
<feature type="transmembrane region" description="Helical" evidence="7">
    <location>
        <begin position="254"/>
        <end position="275"/>
    </location>
</feature>
<keyword evidence="6" id="KW-0297">G-protein coupled receptor</keyword>
<evidence type="ECO:0000256" key="7">
    <source>
        <dbReference type="SAM" id="Phobius"/>
    </source>
</evidence>
<evidence type="ECO:0000256" key="1">
    <source>
        <dbReference type="ARBA" id="ARBA00004651"/>
    </source>
</evidence>
<evidence type="ECO:0000256" key="3">
    <source>
        <dbReference type="ARBA" id="ARBA00022692"/>
    </source>
</evidence>
<feature type="domain" description="G-protein coupled receptors family 1 profile" evidence="8">
    <location>
        <begin position="28"/>
        <end position="273"/>
    </location>
</feature>
<feature type="transmembrane region" description="Helical" evidence="7">
    <location>
        <begin position="166"/>
        <end position="186"/>
    </location>
</feature>
<sequence>TSEVKTLRWTCIANVVLNSFLCYTAVVLNAITIHGIRKTSFLPTPLKTLLLSLAVSDVGVGVFAQPLFTSVYVKLLAQHSPGPTPGCPFYKTVYALSVLFCMASLSGVAAISLDRFLAIHLHLRYHELVTYPRVLVVVIFNWMLSAFVSLMWFWVPLHIAYPLINIPSILFHLVSAMACIKIYLVVRRHRNQIHSLQVQYEEQRPREFVNTSGLRKSAVGVFYVYVAYLICYLPSAFCYIVVTLNGPSILLKVFISFSNSLVFLNSTLNPILYCWKMRHIRHSIMNMLRNTLA</sequence>
<dbReference type="Proteomes" id="UP001159428">
    <property type="component" value="Unassembled WGS sequence"/>
</dbReference>
<keyword evidence="10" id="KW-1185">Reference proteome</keyword>
<feature type="transmembrane region" description="Helical" evidence="7">
    <location>
        <begin position="48"/>
        <end position="73"/>
    </location>
</feature>
<organism evidence="9 10">
    <name type="scientific">Pocillopora meandrina</name>
    <dbReference type="NCBI Taxonomy" id="46732"/>
    <lineage>
        <taxon>Eukaryota</taxon>
        <taxon>Metazoa</taxon>
        <taxon>Cnidaria</taxon>
        <taxon>Anthozoa</taxon>
        <taxon>Hexacorallia</taxon>
        <taxon>Scleractinia</taxon>
        <taxon>Astrocoeniina</taxon>
        <taxon>Pocilloporidae</taxon>
        <taxon>Pocillopora</taxon>
    </lineage>
</organism>
<name>A0AAU9X2Z5_9CNID</name>
<dbReference type="PRINTS" id="PR00237">
    <property type="entry name" value="GPCRRHODOPSN"/>
</dbReference>
<dbReference type="PROSITE" id="PS50262">
    <property type="entry name" value="G_PROTEIN_RECEP_F1_2"/>
    <property type="match status" value="1"/>
</dbReference>
<evidence type="ECO:0000256" key="4">
    <source>
        <dbReference type="ARBA" id="ARBA00022989"/>
    </source>
</evidence>
<accession>A0AAU9X2Z5</accession>
<evidence type="ECO:0000313" key="10">
    <source>
        <dbReference type="Proteomes" id="UP001159428"/>
    </source>
</evidence>
<keyword evidence="3 6" id="KW-0812">Transmembrane</keyword>
<comment type="subcellular location">
    <subcellularLocation>
        <location evidence="1">Cell membrane</location>
        <topology evidence="1">Multi-pass membrane protein</topology>
    </subcellularLocation>
</comment>
<gene>
    <name evidence="9" type="ORF">PMEA_00016116</name>
</gene>
<dbReference type="Gene3D" id="1.20.1070.10">
    <property type="entry name" value="Rhodopsin 7-helix transmembrane proteins"/>
    <property type="match status" value="1"/>
</dbReference>
<evidence type="ECO:0000256" key="5">
    <source>
        <dbReference type="ARBA" id="ARBA00023136"/>
    </source>
</evidence>
<dbReference type="InterPro" id="IPR017452">
    <property type="entry name" value="GPCR_Rhodpsn_7TM"/>
</dbReference>
<proteinExistence type="inferred from homology"/>
<comment type="similarity">
    <text evidence="6">Belongs to the G-protein coupled receptor 1 family.</text>
</comment>
<dbReference type="PANTHER" id="PTHR22750">
    <property type="entry name" value="G-PROTEIN COUPLED RECEPTOR"/>
    <property type="match status" value="1"/>
</dbReference>
<dbReference type="EMBL" id="CALNXJ010000029">
    <property type="protein sequence ID" value="CAH3134871.1"/>
    <property type="molecule type" value="Genomic_DNA"/>
</dbReference>
<evidence type="ECO:0000259" key="8">
    <source>
        <dbReference type="PROSITE" id="PS50262"/>
    </source>
</evidence>
<reference evidence="9 10" key="1">
    <citation type="submission" date="2022-05" db="EMBL/GenBank/DDBJ databases">
        <authorList>
            <consortium name="Genoscope - CEA"/>
            <person name="William W."/>
        </authorList>
    </citation>
    <scope>NUCLEOTIDE SEQUENCE [LARGE SCALE GENOMIC DNA]</scope>
</reference>
<dbReference type="InterPro" id="IPR000276">
    <property type="entry name" value="GPCR_Rhodpsn"/>
</dbReference>
<keyword evidence="2" id="KW-1003">Cell membrane</keyword>
<evidence type="ECO:0000256" key="2">
    <source>
        <dbReference type="ARBA" id="ARBA00022475"/>
    </source>
</evidence>
<keyword evidence="6" id="KW-0675">Receptor</keyword>
<feature type="non-terminal residue" evidence="9">
    <location>
        <position position="1"/>
    </location>
</feature>
<keyword evidence="6" id="KW-0807">Transducer</keyword>
<keyword evidence="5 7" id="KW-0472">Membrane</keyword>
<comment type="caution">
    <text evidence="9">The sequence shown here is derived from an EMBL/GenBank/DDBJ whole genome shotgun (WGS) entry which is preliminary data.</text>
</comment>
<dbReference type="PROSITE" id="PS00237">
    <property type="entry name" value="G_PROTEIN_RECEP_F1_1"/>
    <property type="match status" value="1"/>
</dbReference>
<dbReference type="AlphaFoldDB" id="A0AAU9X2Z5"/>
<dbReference type="Pfam" id="PF00001">
    <property type="entry name" value="7tm_1"/>
    <property type="match status" value="1"/>
</dbReference>
<dbReference type="GO" id="GO:0004930">
    <property type="term" value="F:G protein-coupled receptor activity"/>
    <property type="evidence" value="ECO:0007669"/>
    <property type="project" value="UniProtKB-KW"/>
</dbReference>
<feature type="non-terminal residue" evidence="9">
    <location>
        <position position="293"/>
    </location>
</feature>
<dbReference type="SUPFAM" id="SSF81321">
    <property type="entry name" value="Family A G protein-coupled receptor-like"/>
    <property type="match status" value="1"/>
</dbReference>